<comment type="subunit">
    <text evidence="7">Forms oligomers.</text>
</comment>
<dbReference type="CDD" id="cd16320">
    <property type="entry name" value="MraZ_N"/>
    <property type="match status" value="1"/>
</dbReference>
<dbReference type="PANTHER" id="PTHR34701:SF1">
    <property type="entry name" value="TRANSCRIPTIONAL REGULATOR MRAZ"/>
    <property type="match status" value="1"/>
</dbReference>
<comment type="similarity">
    <text evidence="7">Belongs to the MraZ family.</text>
</comment>
<dbReference type="HAMAP" id="MF_01008">
    <property type="entry name" value="MraZ"/>
    <property type="match status" value="1"/>
</dbReference>
<dbReference type="GO" id="GO:0009295">
    <property type="term" value="C:nucleoid"/>
    <property type="evidence" value="ECO:0007669"/>
    <property type="project" value="UniProtKB-SubCell"/>
</dbReference>
<keyword evidence="6 7" id="KW-0804">Transcription</keyword>
<sequence length="161" mass="17628">MAEGTKARAFISTTTVKVDAKGRLSVPAPLRTQLVAMGGEEELVAYPNFKLPCIECCHRDRLDQMCEATDELDVFSEQVDDIQGLIFGLSQALAWDTTGRITLPDLFIEHARIAGAAVITGMGRTFRIWNPEEYKADLAARMQRAKAEGLSLVLSRSGVGK</sequence>
<keyword evidence="5 7" id="KW-0238">DNA-binding</keyword>
<evidence type="ECO:0000256" key="3">
    <source>
        <dbReference type="ARBA" id="ARBA00022737"/>
    </source>
</evidence>
<feature type="domain" description="SpoVT-AbrB" evidence="8">
    <location>
        <begin position="90"/>
        <end position="133"/>
    </location>
</feature>
<protein>
    <recommendedName>
        <fullName evidence="1 7">Transcriptional regulator MraZ</fullName>
    </recommendedName>
</protein>
<dbReference type="EMBL" id="FLUO01000001">
    <property type="protein sequence ID" value="SBV99818.1"/>
    <property type="molecule type" value="Genomic_DNA"/>
</dbReference>
<dbReference type="GO" id="GO:2000143">
    <property type="term" value="P:negative regulation of DNA-templated transcription initiation"/>
    <property type="evidence" value="ECO:0007669"/>
    <property type="project" value="TreeGrafter"/>
</dbReference>
<dbReference type="GO" id="GO:0003700">
    <property type="term" value="F:DNA-binding transcription factor activity"/>
    <property type="evidence" value="ECO:0007669"/>
    <property type="project" value="UniProtKB-UniRule"/>
</dbReference>
<comment type="subcellular location">
    <subcellularLocation>
        <location evidence="7">Cytoplasm</location>
        <location evidence="7">Nucleoid</location>
    </subcellularLocation>
</comment>
<feature type="domain" description="SpoVT-AbrB" evidence="8">
    <location>
        <begin position="13"/>
        <end position="61"/>
    </location>
</feature>
<keyword evidence="2 7" id="KW-0963">Cytoplasm</keyword>
<dbReference type="InterPro" id="IPR020603">
    <property type="entry name" value="MraZ_dom"/>
</dbReference>
<evidence type="ECO:0000256" key="2">
    <source>
        <dbReference type="ARBA" id="ARBA00022490"/>
    </source>
</evidence>
<accession>A0A212JKA5</accession>
<dbReference type="GO" id="GO:0000976">
    <property type="term" value="F:transcription cis-regulatory region binding"/>
    <property type="evidence" value="ECO:0007669"/>
    <property type="project" value="TreeGrafter"/>
</dbReference>
<evidence type="ECO:0000259" key="8">
    <source>
        <dbReference type="PROSITE" id="PS51740"/>
    </source>
</evidence>
<dbReference type="CDD" id="cd16321">
    <property type="entry name" value="MraZ_C"/>
    <property type="match status" value="1"/>
</dbReference>
<evidence type="ECO:0000313" key="9">
    <source>
        <dbReference type="EMBL" id="SBV99818.1"/>
    </source>
</evidence>
<dbReference type="PROSITE" id="PS51740">
    <property type="entry name" value="SPOVT_ABRB"/>
    <property type="match status" value="2"/>
</dbReference>
<dbReference type="Gene3D" id="3.40.1550.20">
    <property type="entry name" value="Transcriptional regulator MraZ domain"/>
    <property type="match status" value="1"/>
</dbReference>
<dbReference type="InterPro" id="IPR037914">
    <property type="entry name" value="SpoVT-AbrB_sf"/>
</dbReference>
<dbReference type="Pfam" id="PF02381">
    <property type="entry name" value="MraZ"/>
    <property type="match status" value="2"/>
</dbReference>
<keyword evidence="3" id="KW-0677">Repeat</keyword>
<dbReference type="InterPro" id="IPR035644">
    <property type="entry name" value="MraZ_C"/>
</dbReference>
<evidence type="ECO:0000256" key="6">
    <source>
        <dbReference type="ARBA" id="ARBA00023163"/>
    </source>
</evidence>
<gene>
    <name evidence="7 9" type="primary">mraZ</name>
    <name evidence="9" type="ORF">KL86APRO_11220</name>
</gene>
<dbReference type="AlphaFoldDB" id="A0A212JKA5"/>
<organism evidence="9">
    <name type="scientific">uncultured Alphaproteobacteria bacterium</name>
    <dbReference type="NCBI Taxonomy" id="91750"/>
    <lineage>
        <taxon>Bacteria</taxon>
        <taxon>Pseudomonadati</taxon>
        <taxon>Pseudomonadota</taxon>
        <taxon>Alphaproteobacteria</taxon>
        <taxon>environmental samples</taxon>
    </lineage>
</organism>
<dbReference type="InterPro" id="IPR007159">
    <property type="entry name" value="SpoVT-AbrB_dom"/>
</dbReference>
<evidence type="ECO:0000256" key="7">
    <source>
        <dbReference type="HAMAP-Rule" id="MF_01008"/>
    </source>
</evidence>
<proteinExistence type="inferred from homology"/>
<dbReference type="InterPro" id="IPR038619">
    <property type="entry name" value="MraZ_sf"/>
</dbReference>
<dbReference type="GO" id="GO:0005737">
    <property type="term" value="C:cytoplasm"/>
    <property type="evidence" value="ECO:0007669"/>
    <property type="project" value="UniProtKB-UniRule"/>
</dbReference>
<keyword evidence="4 7" id="KW-0805">Transcription regulation</keyword>
<dbReference type="InterPro" id="IPR003444">
    <property type="entry name" value="MraZ"/>
</dbReference>
<dbReference type="PANTHER" id="PTHR34701">
    <property type="entry name" value="TRANSCRIPTIONAL REGULATOR MRAZ"/>
    <property type="match status" value="1"/>
</dbReference>
<dbReference type="InterPro" id="IPR035642">
    <property type="entry name" value="MraZ_N"/>
</dbReference>
<evidence type="ECO:0000256" key="1">
    <source>
        <dbReference type="ARBA" id="ARBA00013860"/>
    </source>
</evidence>
<name>A0A212JKA5_9PROT</name>
<evidence type="ECO:0000256" key="4">
    <source>
        <dbReference type="ARBA" id="ARBA00023015"/>
    </source>
</evidence>
<evidence type="ECO:0000256" key="5">
    <source>
        <dbReference type="ARBA" id="ARBA00023125"/>
    </source>
</evidence>
<reference evidence="9" key="1">
    <citation type="submission" date="2016-04" db="EMBL/GenBank/DDBJ databases">
        <authorList>
            <person name="Evans L.H."/>
            <person name="Alamgir A."/>
            <person name="Owens N."/>
            <person name="Weber N.D."/>
            <person name="Virtaneva K."/>
            <person name="Barbian K."/>
            <person name="Babar A."/>
            <person name="Rosenke K."/>
        </authorList>
    </citation>
    <scope>NUCLEOTIDE SEQUENCE</scope>
    <source>
        <strain evidence="9">86</strain>
    </source>
</reference>
<dbReference type="SUPFAM" id="SSF89447">
    <property type="entry name" value="AbrB/MazE/MraZ-like"/>
    <property type="match status" value="1"/>
</dbReference>